<sequence>MGKVIQIEVPDRVNEKLINKLKEMLADKILDEIGKDYADIDLYNLYLTLKFPKTEDVTFDTDKELEYLRKMKEKEKKRVWS</sequence>
<evidence type="ECO:0000313" key="2">
    <source>
        <dbReference type="Proteomes" id="UP000028501"/>
    </source>
</evidence>
<name>A0A075WAS5_ARCFL</name>
<dbReference type="AlphaFoldDB" id="A0A075WAS5"/>
<gene>
    <name evidence="1" type="ORF">AFULGI_00006890</name>
</gene>
<dbReference type="KEGG" id="afg:AFULGI_00006890"/>
<evidence type="ECO:0000313" key="1">
    <source>
        <dbReference type="EMBL" id="AIG97490.1"/>
    </source>
</evidence>
<dbReference type="GeneID" id="24794212"/>
<accession>A0A075WAS5</accession>
<dbReference type="HOGENOM" id="CLU_2565511_0_0_2"/>
<dbReference type="RefSeq" id="WP_048064262.1">
    <property type="nucleotide sequence ID" value="NZ_CP006577.1"/>
</dbReference>
<proteinExistence type="predicted"/>
<reference evidence="1 2" key="1">
    <citation type="submission" date="2013-07" db="EMBL/GenBank/DDBJ databases">
        <title>Genome of Archaeoglobus fulgidus.</title>
        <authorList>
            <person name="Fiebig A."/>
            <person name="Birkeland N.-K."/>
        </authorList>
    </citation>
    <scope>NUCLEOTIDE SEQUENCE [LARGE SCALE GENOMIC DNA]</scope>
    <source>
        <strain evidence="1 2">DSM 8774</strain>
    </source>
</reference>
<organism evidence="1 2">
    <name type="scientific">Archaeoglobus fulgidus DSM 8774</name>
    <dbReference type="NCBI Taxonomy" id="1344584"/>
    <lineage>
        <taxon>Archaea</taxon>
        <taxon>Methanobacteriati</taxon>
        <taxon>Methanobacteriota</taxon>
        <taxon>Archaeoglobi</taxon>
        <taxon>Archaeoglobales</taxon>
        <taxon>Archaeoglobaceae</taxon>
        <taxon>Archaeoglobus</taxon>
    </lineage>
</organism>
<dbReference type="Proteomes" id="UP000028501">
    <property type="component" value="Chromosome"/>
</dbReference>
<dbReference type="EMBL" id="CP006577">
    <property type="protein sequence ID" value="AIG97490.1"/>
    <property type="molecule type" value="Genomic_DNA"/>
</dbReference>
<protein>
    <submittedName>
        <fullName evidence="1">Uncharacterized protein</fullName>
    </submittedName>
</protein>